<dbReference type="Gene3D" id="2.60.120.620">
    <property type="entry name" value="q2cbj1_9rhob like domain"/>
    <property type="match status" value="1"/>
</dbReference>
<dbReference type="InterPro" id="IPR008775">
    <property type="entry name" value="Phytyl_CoA_dOase-like"/>
</dbReference>
<organism evidence="2 3">
    <name type="scientific">Burkholderia cenocepacia</name>
    <dbReference type="NCBI Taxonomy" id="95486"/>
    <lineage>
        <taxon>Bacteria</taxon>
        <taxon>Pseudomonadati</taxon>
        <taxon>Pseudomonadota</taxon>
        <taxon>Betaproteobacteria</taxon>
        <taxon>Burkholderiales</taxon>
        <taxon>Burkholderiaceae</taxon>
        <taxon>Burkholderia</taxon>
        <taxon>Burkholderia cepacia complex</taxon>
    </lineage>
</organism>
<reference evidence="2 3" key="1">
    <citation type="submission" date="2016-08" db="EMBL/GenBank/DDBJ databases">
        <authorList>
            <person name="Seilhamer J.J."/>
        </authorList>
    </citation>
    <scope>NUCLEOTIDE SEQUENCE [LARGE SCALE GENOMIC DNA]</scope>
    <source>
        <strain evidence="2 3">VC14762</strain>
    </source>
</reference>
<keyword evidence="2" id="KW-0560">Oxidoreductase</keyword>
<dbReference type="PANTHER" id="PTHR20883:SF48">
    <property type="entry name" value="ECTOINE DIOXYGENASE"/>
    <property type="match status" value="1"/>
</dbReference>
<dbReference type="EMBL" id="MUTJ01000033">
    <property type="protein sequence ID" value="ONU88922.1"/>
    <property type="molecule type" value="Genomic_DNA"/>
</dbReference>
<dbReference type="GO" id="GO:0005506">
    <property type="term" value="F:iron ion binding"/>
    <property type="evidence" value="ECO:0007669"/>
    <property type="project" value="UniProtKB-ARBA"/>
</dbReference>
<dbReference type="Proteomes" id="UP000188543">
    <property type="component" value="Unassembled WGS sequence"/>
</dbReference>
<accession>A0A1V2W749</accession>
<proteinExistence type="predicted"/>
<dbReference type="SUPFAM" id="SSF51197">
    <property type="entry name" value="Clavaminate synthase-like"/>
    <property type="match status" value="1"/>
</dbReference>
<sequence>MDVKKRLLPGIPLIESPLFDTEVAEAELTPDEREIAVALNRNGYAVIDFPDPELDARIERIRERLTSRFADTGLGDDGVFYAAGRIQDAWISDPDVKAIATNRQMLDLLGHLYGRAAFPFQTLNFRVGTQQKMHTDAVHFSSIPQRFMCGVWIALEDISPEAGPLQLVPGSHNWPMIDNALAGRRGFGVSSESAQLPYQEIWEAMVEAKGASTKTFEARKGQALIWCANLLHGGSPQINGAMTRWSQVTHYFFDDCIYYTPAFSDEYLGRLQLRDLVSIVDGSRKRNSYLGEEVVSSAHTASRESRTLAGRLRKWMTSC</sequence>
<comment type="caution">
    <text evidence="2">The sequence shown here is derived from an EMBL/GenBank/DDBJ whole genome shotgun (WGS) entry which is preliminary data.</text>
</comment>
<dbReference type="GO" id="GO:0016706">
    <property type="term" value="F:2-oxoglutarate-dependent dioxygenase activity"/>
    <property type="evidence" value="ECO:0007669"/>
    <property type="project" value="UniProtKB-ARBA"/>
</dbReference>
<dbReference type="PANTHER" id="PTHR20883">
    <property type="entry name" value="PHYTANOYL-COA DIOXYGENASE DOMAIN CONTAINING 1"/>
    <property type="match status" value="1"/>
</dbReference>
<evidence type="ECO:0000313" key="2">
    <source>
        <dbReference type="EMBL" id="ONU88922.1"/>
    </source>
</evidence>
<comment type="cofactor">
    <cofactor evidence="1">
        <name>Fe(2+)</name>
        <dbReference type="ChEBI" id="CHEBI:29033"/>
    </cofactor>
</comment>
<evidence type="ECO:0000313" key="3">
    <source>
        <dbReference type="Proteomes" id="UP000188543"/>
    </source>
</evidence>
<gene>
    <name evidence="2" type="ORF">A8E72_09740</name>
</gene>
<dbReference type="RefSeq" id="WP_077019956.1">
    <property type="nucleotide sequence ID" value="NZ_CADETK010000004.1"/>
</dbReference>
<keyword evidence="2" id="KW-0223">Dioxygenase</keyword>
<dbReference type="AlphaFoldDB" id="A0A1V2W749"/>
<evidence type="ECO:0000256" key="1">
    <source>
        <dbReference type="ARBA" id="ARBA00001954"/>
    </source>
</evidence>
<dbReference type="Pfam" id="PF05721">
    <property type="entry name" value="PhyH"/>
    <property type="match status" value="1"/>
</dbReference>
<protein>
    <submittedName>
        <fullName evidence="2">Phytanoyl-CoA dioxygenase</fullName>
    </submittedName>
</protein>
<name>A0A1V2W749_9BURK</name>